<dbReference type="GO" id="GO:0008198">
    <property type="term" value="F:ferrous iron binding"/>
    <property type="evidence" value="ECO:0007669"/>
    <property type="project" value="TreeGrafter"/>
</dbReference>
<dbReference type="EMBL" id="CAJNNW010028669">
    <property type="protein sequence ID" value="CAE8697193.1"/>
    <property type="molecule type" value="Genomic_DNA"/>
</dbReference>
<dbReference type="Proteomes" id="UP000626109">
    <property type="component" value="Unassembled WGS sequence"/>
</dbReference>
<dbReference type="InterPro" id="IPR005123">
    <property type="entry name" value="Oxoglu/Fe-dep_dioxygenase_dom"/>
</dbReference>
<feature type="non-terminal residue" evidence="3">
    <location>
        <position position="127"/>
    </location>
</feature>
<accession>A0A813KDG5</accession>
<dbReference type="GO" id="GO:0031418">
    <property type="term" value="F:L-ascorbic acid binding"/>
    <property type="evidence" value="ECO:0007669"/>
    <property type="project" value="UniProtKB-KW"/>
</dbReference>
<name>A0A813KDG5_POLGL</name>
<comment type="caution">
    <text evidence="3">The sequence shown here is derived from an EMBL/GenBank/DDBJ whole genome shotgun (WGS) entry which is preliminary data.</text>
</comment>
<evidence type="ECO:0000259" key="2">
    <source>
        <dbReference type="PROSITE" id="PS51471"/>
    </source>
</evidence>
<dbReference type="InterPro" id="IPR044862">
    <property type="entry name" value="Pro_4_hyd_alph_FE2OG_OXY"/>
</dbReference>
<keyword evidence="1" id="KW-0847">Vitamin C</keyword>
<proteinExistence type="predicted"/>
<feature type="domain" description="Fe2OG dioxygenase" evidence="2">
    <location>
        <begin position="1"/>
        <end position="87"/>
    </location>
</feature>
<dbReference type="AlphaFoldDB" id="A0A813KDG5"/>
<evidence type="ECO:0000256" key="1">
    <source>
        <dbReference type="ARBA" id="ARBA00022896"/>
    </source>
</evidence>
<dbReference type="InterPro" id="IPR051559">
    <property type="entry name" value="HIF_prolyl_hydroxylases"/>
</dbReference>
<evidence type="ECO:0000313" key="4">
    <source>
        <dbReference type="Proteomes" id="UP000626109"/>
    </source>
</evidence>
<organism evidence="3 4">
    <name type="scientific">Polarella glacialis</name>
    <name type="common">Dinoflagellate</name>
    <dbReference type="NCBI Taxonomy" id="89957"/>
    <lineage>
        <taxon>Eukaryota</taxon>
        <taxon>Sar</taxon>
        <taxon>Alveolata</taxon>
        <taxon>Dinophyceae</taxon>
        <taxon>Suessiales</taxon>
        <taxon>Suessiaceae</taxon>
        <taxon>Polarella</taxon>
    </lineage>
</organism>
<dbReference type="PANTHER" id="PTHR12907">
    <property type="entry name" value="EGL NINE HOMOLOG-RELATED"/>
    <property type="match status" value="1"/>
</dbReference>
<sequence>HVDARPDDGTLIGERRITAIVYCNSDWQTTNGGELRLWPQGRLGAATQPLDITPMGGKCVLFLSGCVPHQVMPTSRDRIAVTMWARILISISVAQHYTAWKAGHMQVSFIDSFLSEPFRRVGSQSGN</sequence>
<dbReference type="GO" id="GO:0031543">
    <property type="term" value="F:peptidyl-proline dioxygenase activity"/>
    <property type="evidence" value="ECO:0007669"/>
    <property type="project" value="TreeGrafter"/>
</dbReference>
<dbReference type="Pfam" id="PF13640">
    <property type="entry name" value="2OG-FeII_Oxy_3"/>
    <property type="match status" value="1"/>
</dbReference>
<protein>
    <recommendedName>
        <fullName evidence="2">Fe2OG dioxygenase domain-containing protein</fullName>
    </recommendedName>
</protein>
<evidence type="ECO:0000313" key="3">
    <source>
        <dbReference type="EMBL" id="CAE8697193.1"/>
    </source>
</evidence>
<dbReference type="PROSITE" id="PS51471">
    <property type="entry name" value="FE2OG_OXY"/>
    <property type="match status" value="1"/>
</dbReference>
<gene>
    <name evidence="3" type="ORF">PGLA2088_LOCUS30169</name>
</gene>
<dbReference type="GO" id="GO:0071456">
    <property type="term" value="P:cellular response to hypoxia"/>
    <property type="evidence" value="ECO:0007669"/>
    <property type="project" value="TreeGrafter"/>
</dbReference>
<reference evidence="3" key="1">
    <citation type="submission" date="2021-02" db="EMBL/GenBank/DDBJ databases">
        <authorList>
            <person name="Dougan E. K."/>
            <person name="Rhodes N."/>
            <person name="Thang M."/>
            <person name="Chan C."/>
        </authorList>
    </citation>
    <scope>NUCLEOTIDE SEQUENCE</scope>
</reference>
<dbReference type="Gene3D" id="2.60.120.620">
    <property type="entry name" value="q2cbj1_9rhob like domain"/>
    <property type="match status" value="1"/>
</dbReference>
<dbReference type="PANTHER" id="PTHR12907:SF26">
    <property type="entry name" value="HIF PROLYL HYDROXYLASE, ISOFORM C"/>
    <property type="match status" value="1"/>
</dbReference>